<dbReference type="InterPro" id="IPR001926">
    <property type="entry name" value="TrpB-like_PALP"/>
</dbReference>
<dbReference type="EMBL" id="DROD01000668">
    <property type="protein sequence ID" value="HHJ53609.1"/>
    <property type="molecule type" value="Genomic_DNA"/>
</dbReference>
<dbReference type="GO" id="GO:0003941">
    <property type="term" value="F:L-serine ammonia-lyase activity"/>
    <property type="evidence" value="ECO:0007669"/>
    <property type="project" value="TreeGrafter"/>
</dbReference>
<sequence>MTAHYIYRCSSCGTDFSADEIESRFHYLCPRCGRLEKNQPLRGVLTIWYDYGQIKKSISRAEFLRLPAGQMWRYPYLWPLKPGRDGSGFEGISARQLHLLNLSAEVYHLRYQKQAFLALDDTRNPTFSYKDRASILVALKALQTGIGEISAASTGNAGSSLAGICARLGLTARVWVPENIPPAKLLQIQSYGAQVHVVRGGYDAAFDLSLEIGAQRGWYNRNTAYNPLTIEGKKSAAFDLFIRTGGELPEMIFVPVGDGVIIAGVYKGLLELRQLGWIERLPRLIAVQAQGSDALVRFLHKGAFTYQPASTLADSISAGAPRNLYLAAEAVRQTNGQALAVSDRQILTAQQILAREMGILVEPAAAAAFAGYLRLREEKELGRGMKYAVLLTGNGLKDVAALEQWNALPQARSAQEWKAFFQEE</sequence>
<reference evidence="5" key="1">
    <citation type="journal article" date="2020" name="mSystems">
        <title>Genome- and Community-Level Interaction Insights into Carbon Utilization and Element Cycling Functions of Hydrothermarchaeota in Hydrothermal Sediment.</title>
        <authorList>
            <person name="Zhou Z."/>
            <person name="Liu Y."/>
            <person name="Xu W."/>
            <person name="Pan J."/>
            <person name="Luo Z.H."/>
            <person name="Li M."/>
        </authorList>
    </citation>
    <scope>NUCLEOTIDE SEQUENCE [LARGE SCALE GENOMIC DNA]</scope>
    <source>
        <strain evidence="5">HyVt-527</strain>
    </source>
</reference>
<keyword evidence="3" id="KW-0456">Lyase</keyword>
<dbReference type="GO" id="GO:0009097">
    <property type="term" value="P:isoleucine biosynthetic process"/>
    <property type="evidence" value="ECO:0007669"/>
    <property type="project" value="TreeGrafter"/>
</dbReference>
<organism evidence="5">
    <name type="scientific">Caldithrix abyssi</name>
    <dbReference type="NCBI Taxonomy" id="187145"/>
    <lineage>
        <taxon>Bacteria</taxon>
        <taxon>Pseudomonadati</taxon>
        <taxon>Calditrichota</taxon>
        <taxon>Calditrichia</taxon>
        <taxon>Calditrichales</taxon>
        <taxon>Calditrichaceae</taxon>
        <taxon>Caldithrix</taxon>
    </lineage>
</organism>
<keyword evidence="2" id="KW-0663">Pyridoxal phosphate</keyword>
<dbReference type="PANTHER" id="PTHR48078">
    <property type="entry name" value="THREONINE DEHYDRATASE, MITOCHONDRIAL-RELATED"/>
    <property type="match status" value="1"/>
</dbReference>
<dbReference type="InterPro" id="IPR036052">
    <property type="entry name" value="TrpB-like_PALP_sf"/>
</dbReference>
<dbReference type="InterPro" id="IPR050147">
    <property type="entry name" value="Ser/Thr_Dehydratase"/>
</dbReference>
<name>A0A7V5UFT2_CALAY</name>
<dbReference type="PANTHER" id="PTHR48078:SF6">
    <property type="entry name" value="L-THREONINE DEHYDRATASE CATABOLIC TDCB"/>
    <property type="match status" value="1"/>
</dbReference>
<gene>
    <name evidence="5" type="ORF">ENJ89_10475</name>
</gene>
<comment type="cofactor">
    <cofactor evidence="1">
        <name>pyridoxal 5'-phosphate</name>
        <dbReference type="ChEBI" id="CHEBI:597326"/>
    </cofactor>
</comment>
<accession>A0A7V5UFT2</accession>
<dbReference type="GO" id="GO:0006567">
    <property type="term" value="P:L-threonine catabolic process"/>
    <property type="evidence" value="ECO:0007669"/>
    <property type="project" value="TreeGrafter"/>
</dbReference>
<evidence type="ECO:0000256" key="1">
    <source>
        <dbReference type="ARBA" id="ARBA00001933"/>
    </source>
</evidence>
<dbReference type="Pfam" id="PF00291">
    <property type="entry name" value="PALP"/>
    <property type="match status" value="1"/>
</dbReference>
<protein>
    <submittedName>
        <fullName evidence="5">Pyridoxal-phosphate dependent enzyme</fullName>
    </submittedName>
</protein>
<feature type="domain" description="Tryptophan synthase beta chain-like PALP" evidence="4">
    <location>
        <begin position="116"/>
        <end position="393"/>
    </location>
</feature>
<evidence type="ECO:0000256" key="2">
    <source>
        <dbReference type="ARBA" id="ARBA00022898"/>
    </source>
</evidence>
<dbReference type="AlphaFoldDB" id="A0A7V5UFT2"/>
<dbReference type="Proteomes" id="UP000886124">
    <property type="component" value="Unassembled WGS sequence"/>
</dbReference>
<dbReference type="GO" id="GO:0006565">
    <property type="term" value="P:L-serine catabolic process"/>
    <property type="evidence" value="ECO:0007669"/>
    <property type="project" value="TreeGrafter"/>
</dbReference>
<evidence type="ECO:0000256" key="3">
    <source>
        <dbReference type="ARBA" id="ARBA00023239"/>
    </source>
</evidence>
<comment type="caution">
    <text evidence="5">The sequence shown here is derived from an EMBL/GenBank/DDBJ whole genome shotgun (WGS) entry which is preliminary data.</text>
</comment>
<dbReference type="GO" id="GO:0004794">
    <property type="term" value="F:threonine deaminase activity"/>
    <property type="evidence" value="ECO:0007669"/>
    <property type="project" value="TreeGrafter"/>
</dbReference>
<dbReference type="Gene3D" id="3.40.50.1100">
    <property type="match status" value="2"/>
</dbReference>
<evidence type="ECO:0000313" key="5">
    <source>
        <dbReference type="EMBL" id="HHJ53609.1"/>
    </source>
</evidence>
<proteinExistence type="predicted"/>
<dbReference type="SUPFAM" id="SSF53686">
    <property type="entry name" value="Tryptophan synthase beta subunit-like PLP-dependent enzymes"/>
    <property type="match status" value="1"/>
</dbReference>
<evidence type="ECO:0000259" key="4">
    <source>
        <dbReference type="Pfam" id="PF00291"/>
    </source>
</evidence>